<dbReference type="SUPFAM" id="SSF51445">
    <property type="entry name" value="(Trans)glycosidases"/>
    <property type="match status" value="1"/>
</dbReference>
<dbReference type="Pfam" id="PF00150">
    <property type="entry name" value="Cellulase"/>
    <property type="match status" value="1"/>
</dbReference>
<dbReference type="GO" id="GO:0004553">
    <property type="term" value="F:hydrolase activity, hydrolyzing O-glycosyl compounds"/>
    <property type="evidence" value="ECO:0007669"/>
    <property type="project" value="InterPro"/>
</dbReference>
<sequence length="426" mass="48026">MKRAVRETLILWAGLLLCGGLALLLLALNPSRLWLAAQTGETDFLPQVKGLTDLAGGMLRPQPHLAPQEVTDHAGVSPFGINVFLEQEVEHAKRERAVRLAAQAGFKWLRQEFVWEDIEVHGKGDFEDRRHEPARSAWEKYDHIVALAEQYDMQLIVRISNPPAWSRAKGNEAGPYAPPDNYLDFADFAAAAAARYQGRVRYYQLWNEPNIFPEWGVNTIDPEAYVELLKSGAAAIRAVDPEAVIIAGALAATVDLDGTTVPGRSFSDLLFLQRMYDAGAAPYFDVMATQGYGLWSGPTDRRMHPRVMNFGRPQFIRDLMVANGDGHKPIWISEMNWNAAPTDVEPRYGRVSLDEQSSNLPRAYERIREDWPWLGVANVWYLKRATDLWEQNRQPEAYFRLLAPDFSPQPVYESVRAYISSAGSQD</sequence>
<protein>
    <submittedName>
        <fullName evidence="5">Cellulase family glycosylhydrolase</fullName>
    </submittedName>
</protein>
<reference evidence="5" key="1">
    <citation type="submission" date="2019-09" db="EMBL/GenBank/DDBJ databases">
        <title>Characterisation of the sponge microbiome using genome-centric metagenomics.</title>
        <authorList>
            <person name="Engelberts J.P."/>
            <person name="Robbins S.J."/>
            <person name="De Goeij J.M."/>
            <person name="Aranda M."/>
            <person name="Bell S.C."/>
            <person name="Webster N.S."/>
        </authorList>
    </citation>
    <scope>NUCLEOTIDE SEQUENCE</scope>
    <source>
        <strain evidence="5">SB0661_bin_32</strain>
    </source>
</reference>
<dbReference type="Gene3D" id="3.20.20.80">
    <property type="entry name" value="Glycosidases"/>
    <property type="match status" value="1"/>
</dbReference>
<evidence type="ECO:0000313" key="5">
    <source>
        <dbReference type="EMBL" id="MYC94180.1"/>
    </source>
</evidence>
<dbReference type="InterPro" id="IPR001547">
    <property type="entry name" value="Glyco_hydro_5"/>
</dbReference>
<gene>
    <name evidence="5" type="ORF">F4X14_04350</name>
</gene>
<dbReference type="EMBL" id="VXMH01000019">
    <property type="protein sequence ID" value="MYC94180.1"/>
    <property type="molecule type" value="Genomic_DNA"/>
</dbReference>
<dbReference type="PANTHER" id="PTHR12631">
    <property type="entry name" value="ALPHA-L-IDURONIDASE"/>
    <property type="match status" value="1"/>
</dbReference>
<evidence type="ECO:0000256" key="3">
    <source>
        <dbReference type="RuleBase" id="RU361153"/>
    </source>
</evidence>
<accession>A0A6B1D2V8</accession>
<dbReference type="GO" id="GO:0000272">
    <property type="term" value="P:polysaccharide catabolic process"/>
    <property type="evidence" value="ECO:0007669"/>
    <property type="project" value="InterPro"/>
</dbReference>
<evidence type="ECO:0000259" key="4">
    <source>
        <dbReference type="Pfam" id="PF00150"/>
    </source>
</evidence>
<keyword evidence="1 3" id="KW-0378">Hydrolase</keyword>
<name>A0A6B1D2V8_9CHLR</name>
<comment type="caution">
    <text evidence="5">The sequence shown here is derived from an EMBL/GenBank/DDBJ whole genome shotgun (WGS) entry which is preliminary data.</text>
</comment>
<dbReference type="PANTHER" id="PTHR12631:SF10">
    <property type="entry name" value="BETA-XYLOSIDASE-LIKE PROTEIN-RELATED"/>
    <property type="match status" value="1"/>
</dbReference>
<comment type="similarity">
    <text evidence="3">Belongs to the glycosyl hydrolase 5 (cellulase A) family.</text>
</comment>
<organism evidence="5">
    <name type="scientific">Caldilineaceae bacterium SB0661_bin_32</name>
    <dbReference type="NCBI Taxonomy" id="2605255"/>
    <lineage>
        <taxon>Bacteria</taxon>
        <taxon>Bacillati</taxon>
        <taxon>Chloroflexota</taxon>
        <taxon>Caldilineae</taxon>
        <taxon>Caldilineales</taxon>
        <taxon>Caldilineaceae</taxon>
    </lineage>
</organism>
<dbReference type="InterPro" id="IPR017853">
    <property type="entry name" value="GH"/>
</dbReference>
<evidence type="ECO:0000256" key="1">
    <source>
        <dbReference type="ARBA" id="ARBA00022801"/>
    </source>
</evidence>
<feature type="domain" description="Glycoside hydrolase family 5" evidence="4">
    <location>
        <begin position="79"/>
        <end position="262"/>
    </location>
</feature>
<evidence type="ECO:0000256" key="2">
    <source>
        <dbReference type="ARBA" id="ARBA00023295"/>
    </source>
</evidence>
<keyword evidence="2 3" id="KW-0326">Glycosidase</keyword>
<proteinExistence type="inferred from homology"/>
<dbReference type="InterPro" id="IPR051923">
    <property type="entry name" value="Glycosyl_Hydrolase_39"/>
</dbReference>
<dbReference type="AlphaFoldDB" id="A0A6B1D2V8"/>